<reference evidence="3" key="1">
    <citation type="journal article" date="2014" name="Nat. Genet.">
        <title>Genome of the human hookworm Necator americanus.</title>
        <authorList>
            <person name="Tang Y.T."/>
            <person name="Gao X."/>
            <person name="Rosa B.A."/>
            <person name="Abubucker S."/>
            <person name="Hallsworth-Pepin K."/>
            <person name="Martin J."/>
            <person name="Tyagi R."/>
            <person name="Heizer E."/>
            <person name="Zhang X."/>
            <person name="Bhonagiri-Palsikar V."/>
            <person name="Minx P."/>
            <person name="Warren W.C."/>
            <person name="Wang Q."/>
            <person name="Zhan B."/>
            <person name="Hotez P.J."/>
            <person name="Sternberg P.W."/>
            <person name="Dougall A."/>
            <person name="Gaze S.T."/>
            <person name="Mulvenna J."/>
            <person name="Sotillo J."/>
            <person name="Ranganathan S."/>
            <person name="Rabelo E.M."/>
            <person name="Wilson R.K."/>
            <person name="Felgner P.L."/>
            <person name="Bethony J."/>
            <person name="Hawdon J.M."/>
            <person name="Gasser R.B."/>
            <person name="Loukas A."/>
            <person name="Mitreva M."/>
        </authorList>
    </citation>
    <scope>NUCLEOTIDE SEQUENCE [LARGE SCALE GENOMIC DNA]</scope>
</reference>
<dbReference type="Proteomes" id="UP000053676">
    <property type="component" value="Unassembled WGS sequence"/>
</dbReference>
<organism evidence="2 3">
    <name type="scientific">Necator americanus</name>
    <name type="common">Human hookworm</name>
    <dbReference type="NCBI Taxonomy" id="51031"/>
    <lineage>
        <taxon>Eukaryota</taxon>
        <taxon>Metazoa</taxon>
        <taxon>Ecdysozoa</taxon>
        <taxon>Nematoda</taxon>
        <taxon>Chromadorea</taxon>
        <taxon>Rhabditida</taxon>
        <taxon>Rhabditina</taxon>
        <taxon>Rhabditomorpha</taxon>
        <taxon>Strongyloidea</taxon>
        <taxon>Ancylostomatidae</taxon>
        <taxon>Bunostominae</taxon>
        <taxon>Necator</taxon>
    </lineage>
</organism>
<dbReference type="OrthoDB" id="5872189at2759"/>
<evidence type="ECO:0000256" key="1">
    <source>
        <dbReference type="SAM" id="MobiDB-lite"/>
    </source>
</evidence>
<dbReference type="KEGG" id="nai:NECAME_01661"/>
<evidence type="ECO:0000313" key="3">
    <source>
        <dbReference type="Proteomes" id="UP000053676"/>
    </source>
</evidence>
<proteinExistence type="predicted"/>
<gene>
    <name evidence="2" type="ORF">NECAME_01661</name>
</gene>
<dbReference type="OMA" id="IRRMNSC"/>
<feature type="region of interest" description="Disordered" evidence="1">
    <location>
        <begin position="70"/>
        <end position="108"/>
    </location>
</feature>
<keyword evidence="3" id="KW-1185">Reference proteome</keyword>
<name>W2TRY0_NECAM</name>
<evidence type="ECO:0000313" key="2">
    <source>
        <dbReference type="EMBL" id="ETN84434.1"/>
    </source>
</evidence>
<accession>W2TRY0</accession>
<dbReference type="EMBL" id="KI657952">
    <property type="protein sequence ID" value="ETN84434.1"/>
    <property type="molecule type" value="Genomic_DNA"/>
</dbReference>
<dbReference type="AlphaFoldDB" id="W2TRY0"/>
<protein>
    <submittedName>
        <fullName evidence="2">Uncharacterized protein</fullName>
    </submittedName>
</protein>
<sequence>MFNQQPGSPFDDPFFRERPRFFRRDMFDRFAPIRRMNSCDDALRGVGIVRNIPIRVEGQNVEPRNTDGFFAAVPNNAGGRGGYQRRFSESETGPSTPGELRRALRPVL</sequence>